<reference evidence="2" key="2">
    <citation type="submission" date="2020-09" db="EMBL/GenBank/DDBJ databases">
        <authorList>
            <person name="Sun Q."/>
            <person name="Ohkuma M."/>
        </authorList>
    </citation>
    <scope>NUCLEOTIDE SEQUENCE</scope>
    <source>
        <strain evidence="2">JCM 3172</strain>
    </source>
</reference>
<dbReference type="AlphaFoldDB" id="A0A918LS07"/>
<organism evidence="2 3">
    <name type="scientific">Streptomyces purpureus</name>
    <dbReference type="NCBI Taxonomy" id="1951"/>
    <lineage>
        <taxon>Bacteria</taxon>
        <taxon>Bacillati</taxon>
        <taxon>Actinomycetota</taxon>
        <taxon>Actinomycetes</taxon>
        <taxon>Kitasatosporales</taxon>
        <taxon>Streptomycetaceae</taxon>
        <taxon>Streptomyces</taxon>
    </lineage>
</organism>
<name>A0A918LS07_9ACTN</name>
<evidence type="ECO:0000313" key="3">
    <source>
        <dbReference type="Proteomes" id="UP000619486"/>
    </source>
</evidence>
<proteinExistence type="predicted"/>
<evidence type="ECO:0000313" key="2">
    <source>
        <dbReference type="EMBL" id="GGT44431.1"/>
    </source>
</evidence>
<reference evidence="2" key="1">
    <citation type="journal article" date="2014" name="Int. J. Syst. Evol. Microbiol.">
        <title>Complete genome sequence of Corynebacterium casei LMG S-19264T (=DSM 44701T), isolated from a smear-ripened cheese.</title>
        <authorList>
            <consortium name="US DOE Joint Genome Institute (JGI-PGF)"/>
            <person name="Walter F."/>
            <person name="Albersmeier A."/>
            <person name="Kalinowski J."/>
            <person name="Ruckert C."/>
        </authorList>
    </citation>
    <scope>NUCLEOTIDE SEQUENCE</scope>
    <source>
        <strain evidence="2">JCM 3172</strain>
    </source>
</reference>
<accession>A0A918LS07</accession>
<dbReference type="Proteomes" id="UP000619486">
    <property type="component" value="Unassembled WGS sequence"/>
</dbReference>
<sequence length="87" mass="9392">MVLETDVVVVRGSVTGAGKPAWSRGRLALVSVLQFVEGMTDRQAVEAVRARIDWKYALGLELGEPGSTSRCCRSSVTAWPERMPDAG</sequence>
<gene>
    <name evidence="2" type="ORF">GCM10014713_42900</name>
</gene>
<dbReference type="Pfam" id="PF05598">
    <property type="entry name" value="DUF772"/>
    <property type="match status" value="1"/>
</dbReference>
<feature type="domain" description="Transposase InsH N-terminal" evidence="1">
    <location>
        <begin position="16"/>
        <end position="64"/>
    </location>
</feature>
<dbReference type="InterPro" id="IPR008490">
    <property type="entry name" value="Transposase_InsH_N"/>
</dbReference>
<keyword evidence="3" id="KW-1185">Reference proteome</keyword>
<dbReference type="EMBL" id="BMQQ01000016">
    <property type="protein sequence ID" value="GGT44431.1"/>
    <property type="molecule type" value="Genomic_DNA"/>
</dbReference>
<protein>
    <recommendedName>
        <fullName evidence="1">Transposase InsH N-terminal domain-containing protein</fullName>
    </recommendedName>
</protein>
<comment type="caution">
    <text evidence="2">The sequence shown here is derived from an EMBL/GenBank/DDBJ whole genome shotgun (WGS) entry which is preliminary data.</text>
</comment>
<evidence type="ECO:0000259" key="1">
    <source>
        <dbReference type="Pfam" id="PF05598"/>
    </source>
</evidence>